<dbReference type="GO" id="GO:0016787">
    <property type="term" value="F:hydrolase activity"/>
    <property type="evidence" value="ECO:0007669"/>
    <property type="project" value="UniProtKB-KW"/>
</dbReference>
<evidence type="ECO:0000313" key="5">
    <source>
        <dbReference type="EMBL" id="MDA0176786.1"/>
    </source>
</evidence>
<keyword evidence="3 5" id="KW-0378">Hydrolase</keyword>
<gene>
    <name evidence="5" type="ORF">OOZ35_04680</name>
</gene>
<dbReference type="InterPro" id="IPR029058">
    <property type="entry name" value="AB_hydrolase_fold"/>
</dbReference>
<dbReference type="PANTHER" id="PTHR10794:SF94">
    <property type="entry name" value="ESTERASE YHET-RELATED"/>
    <property type="match status" value="1"/>
</dbReference>
<sequence>MPILNTTYKPNLLFRNGHIATIYSGLWRRVKGVNQKRERIVLPDQDFLDLDWSFSTKKTNQLLIVLHGLEGNGNRHYVLGSAKIANQNNMDAVCVNFRGCSGEVNNSFQSYHSGKTDDLAEVINHITAHYHYDTIYLNGFSLGGNVILKYLGETEDVPKQIKAAVAVSVPVYLKGSLQRLMALDNRLYSIKFLRDLKRKLKEKQVLYPEKISNSIIKSVKTLQDFDNAYTSKAHGFKDALDYYEQSSSLQFLNQISVPTLLINALNDSFLSKECYPIEEAKNNPNLFLELPKYGGHVGFHHKNNIYYNEKRMIEFLFEKNFLVK</sequence>
<accession>A0ABT4RY92</accession>
<feature type="domain" description="AB hydrolase-1" evidence="4">
    <location>
        <begin position="62"/>
        <end position="299"/>
    </location>
</feature>
<evidence type="ECO:0000256" key="3">
    <source>
        <dbReference type="ARBA" id="ARBA00022801"/>
    </source>
</evidence>
<dbReference type="EMBL" id="JAPFGC010000002">
    <property type="protein sequence ID" value="MDA0176786.1"/>
    <property type="molecule type" value="Genomic_DNA"/>
</dbReference>
<dbReference type="PANTHER" id="PTHR10794">
    <property type="entry name" value="ABHYDROLASE DOMAIN-CONTAINING PROTEIN"/>
    <property type="match status" value="1"/>
</dbReference>
<evidence type="ECO:0000259" key="4">
    <source>
        <dbReference type="Pfam" id="PF00561"/>
    </source>
</evidence>
<dbReference type="Pfam" id="PF00561">
    <property type="entry name" value="Abhydrolase_1"/>
    <property type="match status" value="1"/>
</dbReference>
<comment type="similarity">
    <text evidence="1">Belongs to the AB hydrolase superfamily. AB hydrolase 4 family.</text>
</comment>
<dbReference type="InterPro" id="IPR000952">
    <property type="entry name" value="AB_hydrolase_4_CS"/>
</dbReference>
<organism evidence="5 6">
    <name type="scientific">Mesoflavibacter profundi</name>
    <dbReference type="NCBI Taxonomy" id="2708110"/>
    <lineage>
        <taxon>Bacteria</taxon>
        <taxon>Pseudomonadati</taxon>
        <taxon>Bacteroidota</taxon>
        <taxon>Flavobacteriia</taxon>
        <taxon>Flavobacteriales</taxon>
        <taxon>Flavobacteriaceae</taxon>
        <taxon>Mesoflavibacter</taxon>
    </lineage>
</organism>
<evidence type="ECO:0000313" key="6">
    <source>
        <dbReference type="Proteomes" id="UP001149142"/>
    </source>
</evidence>
<dbReference type="PIRSF" id="PIRSF005211">
    <property type="entry name" value="Ab_hydro_YheT"/>
    <property type="match status" value="1"/>
</dbReference>
<dbReference type="InterPro" id="IPR000073">
    <property type="entry name" value="AB_hydrolase_1"/>
</dbReference>
<dbReference type="Proteomes" id="UP001149142">
    <property type="component" value="Unassembled WGS sequence"/>
</dbReference>
<dbReference type="RefSeq" id="WP_270005187.1">
    <property type="nucleotide sequence ID" value="NZ_JAPFGC010000002.1"/>
</dbReference>
<dbReference type="Gene3D" id="3.40.50.1820">
    <property type="entry name" value="alpha/beta hydrolase"/>
    <property type="match status" value="1"/>
</dbReference>
<protein>
    <submittedName>
        <fullName evidence="5">Alpha/beta fold hydrolase</fullName>
    </submittedName>
</protein>
<evidence type="ECO:0000256" key="2">
    <source>
        <dbReference type="ARBA" id="ARBA00022487"/>
    </source>
</evidence>
<dbReference type="PROSITE" id="PS01133">
    <property type="entry name" value="UPF0017"/>
    <property type="match status" value="1"/>
</dbReference>
<reference evidence="5" key="1">
    <citation type="submission" date="2022-11" db="EMBL/GenBank/DDBJ databases">
        <title>Refractory cell wall polysaccharides provide important carbon source for microbial heterotrophs in the hadal ocean.</title>
        <authorList>
            <person name="Zhu X."/>
        </authorList>
    </citation>
    <scope>NUCLEOTIDE SEQUENCE</scope>
    <source>
        <strain evidence="5">MTRN7</strain>
    </source>
</reference>
<keyword evidence="6" id="KW-1185">Reference proteome</keyword>
<comment type="caution">
    <text evidence="5">The sequence shown here is derived from an EMBL/GenBank/DDBJ whole genome shotgun (WGS) entry which is preliminary data.</text>
</comment>
<dbReference type="InterPro" id="IPR012020">
    <property type="entry name" value="ABHD4"/>
</dbReference>
<keyword evidence="2" id="KW-0719">Serine esterase</keyword>
<proteinExistence type="inferred from homology"/>
<name>A0ABT4RY92_9FLAO</name>
<dbReference type="SUPFAM" id="SSF53474">
    <property type="entry name" value="alpha/beta-Hydrolases"/>
    <property type="match status" value="1"/>
</dbReference>
<dbReference type="InterPro" id="IPR050960">
    <property type="entry name" value="AB_hydrolase_4_sf"/>
</dbReference>
<evidence type="ECO:0000256" key="1">
    <source>
        <dbReference type="ARBA" id="ARBA00010884"/>
    </source>
</evidence>